<dbReference type="Proteomes" id="UP001642464">
    <property type="component" value="Unassembled WGS sequence"/>
</dbReference>
<gene>
    <name evidence="4" type="ORF">SCF082_LOCUS37043</name>
</gene>
<dbReference type="Gene3D" id="1.25.40.10">
    <property type="entry name" value="Tetratricopeptide repeat domain"/>
    <property type="match status" value="2"/>
</dbReference>
<evidence type="ECO:0000256" key="1">
    <source>
        <dbReference type="ARBA" id="ARBA00022737"/>
    </source>
</evidence>
<evidence type="ECO:0000313" key="4">
    <source>
        <dbReference type="EMBL" id="CAK9077096.1"/>
    </source>
</evidence>
<dbReference type="Pfam" id="PF17177">
    <property type="entry name" value="PPR_long"/>
    <property type="match status" value="1"/>
</dbReference>
<reference evidence="4 5" key="1">
    <citation type="submission" date="2024-02" db="EMBL/GenBank/DDBJ databases">
        <authorList>
            <person name="Chen Y."/>
            <person name="Shah S."/>
            <person name="Dougan E. K."/>
            <person name="Thang M."/>
            <person name="Chan C."/>
        </authorList>
    </citation>
    <scope>NUCLEOTIDE SEQUENCE [LARGE SCALE GENOMIC DNA]</scope>
</reference>
<organism evidence="4 5">
    <name type="scientific">Durusdinium trenchii</name>
    <dbReference type="NCBI Taxonomy" id="1381693"/>
    <lineage>
        <taxon>Eukaryota</taxon>
        <taxon>Sar</taxon>
        <taxon>Alveolata</taxon>
        <taxon>Dinophyceae</taxon>
        <taxon>Suessiales</taxon>
        <taxon>Symbiodiniaceae</taxon>
        <taxon>Durusdinium</taxon>
    </lineage>
</organism>
<dbReference type="NCBIfam" id="TIGR00756">
    <property type="entry name" value="PPR"/>
    <property type="match status" value="2"/>
</dbReference>
<dbReference type="InterPro" id="IPR033443">
    <property type="entry name" value="PROP1-like_PPR_dom"/>
</dbReference>
<evidence type="ECO:0000259" key="3">
    <source>
        <dbReference type="Pfam" id="PF17177"/>
    </source>
</evidence>
<dbReference type="PANTHER" id="PTHR47936:SF1">
    <property type="entry name" value="PENTATRICOPEPTIDE REPEAT-CONTAINING PROTEIN GUN1, CHLOROPLASTIC"/>
    <property type="match status" value="1"/>
</dbReference>
<feature type="non-terminal residue" evidence="4">
    <location>
        <position position="1"/>
    </location>
</feature>
<feature type="repeat" description="PPR" evidence="2">
    <location>
        <begin position="138"/>
        <end position="172"/>
    </location>
</feature>
<evidence type="ECO:0000256" key="2">
    <source>
        <dbReference type="PROSITE-ProRule" id="PRU00708"/>
    </source>
</evidence>
<protein>
    <recommendedName>
        <fullName evidence="3">PROP1-like PPR domain-containing protein</fullName>
    </recommendedName>
</protein>
<dbReference type="InterPro" id="IPR002885">
    <property type="entry name" value="PPR_rpt"/>
</dbReference>
<name>A0ABP0PM35_9DINO</name>
<proteinExistence type="predicted"/>
<accession>A0ABP0PM35</accession>
<dbReference type="PROSITE" id="PS51375">
    <property type="entry name" value="PPR"/>
    <property type="match status" value="3"/>
</dbReference>
<feature type="non-terminal residue" evidence="4">
    <location>
        <position position="412"/>
    </location>
</feature>
<keyword evidence="1" id="KW-0677">Repeat</keyword>
<dbReference type="EMBL" id="CAXAMM010037424">
    <property type="protein sequence ID" value="CAK9077096.1"/>
    <property type="molecule type" value="Genomic_DNA"/>
</dbReference>
<feature type="repeat" description="PPR" evidence="2">
    <location>
        <begin position="103"/>
        <end position="137"/>
    </location>
</feature>
<dbReference type="PANTHER" id="PTHR47936">
    <property type="entry name" value="PPR_LONG DOMAIN-CONTAINING PROTEIN"/>
    <property type="match status" value="1"/>
</dbReference>
<feature type="domain" description="PROP1-like PPR" evidence="3">
    <location>
        <begin position="84"/>
        <end position="182"/>
    </location>
</feature>
<sequence>RPNQKTYAALVASAKNANRAVKWLQQAQVENAESQEAYNAALGALAREERHKEVQLMCANVTCASRPDIVTYNSILVNCVRNADDAGVTLWLKRMKEAGFSPDLVTFNTLVELHARRGQVKMAFQWIQHLKAAGYSPTVRSYTPVVLALSRACDTKGAVACLRQMRDDGVMPNTVTFSAVLDTFVVKRDARGADSFLSRLASSECHLDARIFDQVVRLCNKEGEHCLAVKWFKQLRQVGQPTGACASAACASWAALGEAAEAAALMRKAEAEKMALKVRAFSNLAKAWAAQGRILSAVHTINKMYRAGHRCAPMTWAIILAACRSMTIKRRGEAQEQMLKGAGSRAMLAVRFQIKSYNSSILQHLCFQRVDAKAGWFDVPLYYSSVYTWLWGLDQAEVLLLCMAEHEAPIPG</sequence>
<feature type="repeat" description="PPR" evidence="2">
    <location>
        <begin position="68"/>
        <end position="102"/>
    </location>
</feature>
<keyword evidence="5" id="KW-1185">Reference proteome</keyword>
<comment type="caution">
    <text evidence="4">The sequence shown here is derived from an EMBL/GenBank/DDBJ whole genome shotgun (WGS) entry which is preliminary data.</text>
</comment>
<dbReference type="InterPro" id="IPR011990">
    <property type="entry name" value="TPR-like_helical_dom_sf"/>
</dbReference>
<evidence type="ECO:0000313" key="5">
    <source>
        <dbReference type="Proteomes" id="UP001642464"/>
    </source>
</evidence>